<keyword evidence="3" id="KW-1185">Reference proteome</keyword>
<evidence type="ECO:0000256" key="1">
    <source>
        <dbReference type="SAM" id="MobiDB-lite"/>
    </source>
</evidence>
<evidence type="ECO:0000313" key="3">
    <source>
        <dbReference type="Proteomes" id="UP000807342"/>
    </source>
</evidence>
<proteinExistence type="predicted"/>
<evidence type="ECO:0000313" key="2">
    <source>
        <dbReference type="EMBL" id="KAF9440212.1"/>
    </source>
</evidence>
<feature type="compositionally biased region" description="Polar residues" evidence="1">
    <location>
        <begin position="1"/>
        <end position="15"/>
    </location>
</feature>
<protein>
    <submittedName>
        <fullName evidence="2">Uncharacterized protein</fullName>
    </submittedName>
</protein>
<accession>A0A9P6BV33</accession>
<feature type="non-terminal residue" evidence="2">
    <location>
        <position position="182"/>
    </location>
</feature>
<organism evidence="2 3">
    <name type="scientific">Macrolepiota fuliginosa MF-IS2</name>
    <dbReference type="NCBI Taxonomy" id="1400762"/>
    <lineage>
        <taxon>Eukaryota</taxon>
        <taxon>Fungi</taxon>
        <taxon>Dikarya</taxon>
        <taxon>Basidiomycota</taxon>
        <taxon>Agaricomycotina</taxon>
        <taxon>Agaricomycetes</taxon>
        <taxon>Agaricomycetidae</taxon>
        <taxon>Agaricales</taxon>
        <taxon>Agaricineae</taxon>
        <taxon>Agaricaceae</taxon>
        <taxon>Macrolepiota</taxon>
    </lineage>
</organism>
<reference evidence="2" key="1">
    <citation type="submission" date="2020-11" db="EMBL/GenBank/DDBJ databases">
        <authorList>
            <consortium name="DOE Joint Genome Institute"/>
            <person name="Ahrendt S."/>
            <person name="Riley R."/>
            <person name="Andreopoulos W."/>
            <person name="Labutti K."/>
            <person name="Pangilinan J."/>
            <person name="Ruiz-Duenas F.J."/>
            <person name="Barrasa J.M."/>
            <person name="Sanchez-Garcia M."/>
            <person name="Camarero S."/>
            <person name="Miyauchi S."/>
            <person name="Serrano A."/>
            <person name="Linde D."/>
            <person name="Babiker R."/>
            <person name="Drula E."/>
            <person name="Ayuso-Fernandez I."/>
            <person name="Pacheco R."/>
            <person name="Padilla G."/>
            <person name="Ferreira P."/>
            <person name="Barriuso J."/>
            <person name="Kellner H."/>
            <person name="Castanera R."/>
            <person name="Alfaro M."/>
            <person name="Ramirez L."/>
            <person name="Pisabarro A.G."/>
            <person name="Kuo A."/>
            <person name="Tritt A."/>
            <person name="Lipzen A."/>
            <person name="He G."/>
            <person name="Yan M."/>
            <person name="Ng V."/>
            <person name="Cullen D."/>
            <person name="Martin F."/>
            <person name="Rosso M.-N."/>
            <person name="Henrissat B."/>
            <person name="Hibbett D."/>
            <person name="Martinez A.T."/>
            <person name="Grigoriev I.V."/>
        </authorList>
    </citation>
    <scope>NUCLEOTIDE SEQUENCE</scope>
    <source>
        <strain evidence="2">MF-IS2</strain>
    </source>
</reference>
<dbReference type="AlphaFoldDB" id="A0A9P6BV33"/>
<comment type="caution">
    <text evidence="2">The sequence shown here is derived from an EMBL/GenBank/DDBJ whole genome shotgun (WGS) entry which is preliminary data.</text>
</comment>
<sequence length="182" mass="20324">MSTGGDSEGKSTVAQQKKEDSIRQSRELHKRTQEVTGVRGVWEDVGKQWSPRSVMKRSEQRVLESQMSIGTLISLELLEQSRELKGQCVWAGAFSEWTSLELFGVPYRQDIGLGIAGLHWLLCPKIVWLTMVMLMWGEEKNQKKSQWQVVPKKQISLGEFMGSKCGCGTSAVASANSAIHVL</sequence>
<name>A0A9P6BV33_9AGAR</name>
<gene>
    <name evidence="2" type="ORF">P691DRAFT_783042</name>
</gene>
<dbReference type="Proteomes" id="UP000807342">
    <property type="component" value="Unassembled WGS sequence"/>
</dbReference>
<feature type="compositionally biased region" description="Basic and acidic residues" evidence="1">
    <location>
        <begin position="16"/>
        <end position="32"/>
    </location>
</feature>
<feature type="region of interest" description="Disordered" evidence="1">
    <location>
        <begin position="1"/>
        <end position="32"/>
    </location>
</feature>
<dbReference type="EMBL" id="MU152749">
    <property type="protein sequence ID" value="KAF9440212.1"/>
    <property type="molecule type" value="Genomic_DNA"/>
</dbReference>